<evidence type="ECO:0000313" key="13">
    <source>
        <dbReference type="Proteomes" id="UP000533306"/>
    </source>
</evidence>
<evidence type="ECO:0000256" key="5">
    <source>
        <dbReference type="ARBA" id="ARBA00022679"/>
    </source>
</evidence>
<dbReference type="UniPathway" id="UPA00277">
    <property type="reaction ID" value="UER00407"/>
</dbReference>
<dbReference type="GO" id="GO:0005524">
    <property type="term" value="F:ATP binding"/>
    <property type="evidence" value="ECO:0007669"/>
    <property type="project" value="UniProtKB-KW"/>
</dbReference>
<evidence type="ECO:0000256" key="4">
    <source>
        <dbReference type="ARBA" id="ARBA00022643"/>
    </source>
</evidence>
<dbReference type="EC" id="2.7.7.2" evidence="2"/>
<dbReference type="Pfam" id="PF06574">
    <property type="entry name" value="FAD_syn"/>
    <property type="match status" value="1"/>
</dbReference>
<keyword evidence="4" id="KW-0288">FMN</keyword>
<evidence type="ECO:0000259" key="11">
    <source>
        <dbReference type="Pfam" id="PF06574"/>
    </source>
</evidence>
<evidence type="ECO:0000256" key="1">
    <source>
        <dbReference type="ARBA" id="ARBA00004726"/>
    </source>
</evidence>
<dbReference type="RefSeq" id="WP_183827630.1">
    <property type="nucleotide sequence ID" value="NZ_JACHEU010000001.1"/>
</dbReference>
<accession>A0A7W9S145</accession>
<dbReference type="InterPro" id="IPR014729">
    <property type="entry name" value="Rossmann-like_a/b/a_fold"/>
</dbReference>
<evidence type="ECO:0000313" key="12">
    <source>
        <dbReference type="EMBL" id="MBB6011979.1"/>
    </source>
</evidence>
<dbReference type="InterPro" id="IPR015864">
    <property type="entry name" value="FAD_synthase"/>
</dbReference>
<keyword evidence="3" id="KW-0285">Flavoprotein</keyword>
<gene>
    <name evidence="12" type="ORF">HNR59_001324</name>
</gene>
<dbReference type="CDD" id="cd02064">
    <property type="entry name" value="FAD_synthetase_N"/>
    <property type="match status" value="1"/>
</dbReference>
<evidence type="ECO:0000256" key="6">
    <source>
        <dbReference type="ARBA" id="ARBA00022695"/>
    </source>
</evidence>
<protein>
    <recommendedName>
        <fullName evidence="2">FAD synthase</fullName>
        <ecNumber evidence="2">2.7.7.2</ecNumber>
    </recommendedName>
</protein>
<dbReference type="Gene3D" id="3.40.50.620">
    <property type="entry name" value="HUPs"/>
    <property type="match status" value="1"/>
</dbReference>
<evidence type="ECO:0000256" key="8">
    <source>
        <dbReference type="ARBA" id="ARBA00022827"/>
    </source>
</evidence>
<comment type="catalytic activity">
    <reaction evidence="10">
        <text>FMN + ATP + H(+) = FAD + diphosphate</text>
        <dbReference type="Rhea" id="RHEA:17237"/>
        <dbReference type="ChEBI" id="CHEBI:15378"/>
        <dbReference type="ChEBI" id="CHEBI:30616"/>
        <dbReference type="ChEBI" id="CHEBI:33019"/>
        <dbReference type="ChEBI" id="CHEBI:57692"/>
        <dbReference type="ChEBI" id="CHEBI:58210"/>
        <dbReference type="EC" id="2.7.7.2"/>
    </reaction>
</comment>
<evidence type="ECO:0000256" key="3">
    <source>
        <dbReference type="ARBA" id="ARBA00022630"/>
    </source>
</evidence>
<reference evidence="12 13" key="1">
    <citation type="submission" date="2020-08" db="EMBL/GenBank/DDBJ databases">
        <title>Genomic Encyclopedia of Type Strains, Phase IV (KMG-IV): sequencing the most valuable type-strain genomes for metagenomic binning, comparative biology and taxonomic classification.</title>
        <authorList>
            <person name="Goeker M."/>
        </authorList>
    </citation>
    <scope>NUCLEOTIDE SEQUENCE [LARGE SCALE GENOMIC DNA]</scope>
    <source>
        <strain evidence="12 13">DSM 11099</strain>
    </source>
</reference>
<name>A0A7W9S145_9HYPH</name>
<evidence type="ECO:0000256" key="7">
    <source>
        <dbReference type="ARBA" id="ARBA00022741"/>
    </source>
</evidence>
<feature type="domain" description="FAD synthetase" evidence="11">
    <location>
        <begin position="20"/>
        <end position="164"/>
    </location>
</feature>
<organism evidence="12 13">
    <name type="scientific">Aquamicrobium lusatiense</name>
    <dbReference type="NCBI Taxonomy" id="89772"/>
    <lineage>
        <taxon>Bacteria</taxon>
        <taxon>Pseudomonadati</taxon>
        <taxon>Pseudomonadota</taxon>
        <taxon>Alphaproteobacteria</taxon>
        <taxon>Hyphomicrobiales</taxon>
        <taxon>Phyllobacteriaceae</taxon>
        <taxon>Aquamicrobium</taxon>
    </lineage>
</organism>
<dbReference type="GO" id="GO:0006747">
    <property type="term" value="P:FAD biosynthetic process"/>
    <property type="evidence" value="ECO:0007669"/>
    <property type="project" value="UniProtKB-UniPathway"/>
</dbReference>
<dbReference type="GO" id="GO:0003919">
    <property type="term" value="F:FMN adenylyltransferase activity"/>
    <property type="evidence" value="ECO:0007669"/>
    <property type="project" value="UniProtKB-EC"/>
</dbReference>
<keyword evidence="8" id="KW-0274">FAD</keyword>
<evidence type="ECO:0000256" key="10">
    <source>
        <dbReference type="ARBA" id="ARBA00049494"/>
    </source>
</evidence>
<dbReference type="EMBL" id="JACHEU010000001">
    <property type="protein sequence ID" value="MBB6011979.1"/>
    <property type="molecule type" value="Genomic_DNA"/>
</dbReference>
<keyword evidence="7" id="KW-0547">Nucleotide-binding</keyword>
<evidence type="ECO:0000256" key="9">
    <source>
        <dbReference type="ARBA" id="ARBA00022840"/>
    </source>
</evidence>
<dbReference type="SUPFAM" id="SSF52374">
    <property type="entry name" value="Nucleotidylyl transferase"/>
    <property type="match status" value="1"/>
</dbReference>
<keyword evidence="13" id="KW-1185">Reference proteome</keyword>
<dbReference type="AlphaFoldDB" id="A0A7W9S145"/>
<comment type="caution">
    <text evidence="12">The sequence shown here is derived from an EMBL/GenBank/DDBJ whole genome shotgun (WGS) entry which is preliminary data.</text>
</comment>
<dbReference type="GO" id="GO:0009231">
    <property type="term" value="P:riboflavin biosynthetic process"/>
    <property type="evidence" value="ECO:0007669"/>
    <property type="project" value="InterPro"/>
</dbReference>
<dbReference type="Proteomes" id="UP000533306">
    <property type="component" value="Unassembled WGS sequence"/>
</dbReference>
<evidence type="ECO:0000256" key="2">
    <source>
        <dbReference type="ARBA" id="ARBA00012393"/>
    </source>
</evidence>
<proteinExistence type="predicted"/>
<comment type="pathway">
    <text evidence="1">Cofactor biosynthesis; FAD biosynthesis; FAD from FMN: step 1/1.</text>
</comment>
<keyword evidence="5" id="KW-0808">Transferase</keyword>
<keyword evidence="6" id="KW-0548">Nucleotidyltransferase</keyword>
<keyword evidence="9" id="KW-0067">ATP-binding</keyword>
<sequence length="208" mass="21953">MPAPPSRTPVSARRAPDACPTGASIAIGAFDGVHLGHQAVIGAMLRRARAQGMAALVQTFDPLPKVAFGRGRPICSLSERVARLYALGVDRVHVADFTPDYAARPAEAFLDDLSEMGVREVYVGEDFRFGRGRTGDLALLATRFTVTTAESVTCPLGERISSTRIRGLRASGQPGAARALLGLLPGAFALVQEAAAQNLSPLDLEMLS</sequence>